<evidence type="ECO:0000256" key="5">
    <source>
        <dbReference type="ARBA" id="ARBA00022801"/>
    </source>
</evidence>
<dbReference type="Gene3D" id="2.60.40.1180">
    <property type="entry name" value="Golgi alpha-mannosidase II"/>
    <property type="match status" value="1"/>
</dbReference>
<dbReference type="PANTHER" id="PTHR43576">
    <property type="entry name" value="ALPHA-L-ARABINOFURANOSIDASE C-RELATED"/>
    <property type="match status" value="1"/>
</dbReference>
<keyword evidence="6" id="KW-0119">Carbohydrate metabolism</keyword>
<dbReference type="InterPro" id="IPR055235">
    <property type="entry name" value="ASD1_cat"/>
</dbReference>
<dbReference type="Gene3D" id="3.20.20.80">
    <property type="entry name" value="Glycosidases"/>
    <property type="match status" value="1"/>
</dbReference>
<feature type="chain" id="PRO_5036996585" description="non-reducing end alpha-L-arabinofuranosidase" evidence="8">
    <location>
        <begin position="27"/>
        <end position="522"/>
    </location>
</feature>
<dbReference type="GO" id="GO:0000272">
    <property type="term" value="P:polysaccharide catabolic process"/>
    <property type="evidence" value="ECO:0007669"/>
    <property type="project" value="TreeGrafter"/>
</dbReference>
<keyword evidence="11" id="KW-1185">Reference proteome</keyword>
<dbReference type="Pfam" id="PF06964">
    <property type="entry name" value="Alpha-L-AF_C"/>
    <property type="match status" value="1"/>
</dbReference>
<evidence type="ECO:0000256" key="4">
    <source>
        <dbReference type="ARBA" id="ARBA00012670"/>
    </source>
</evidence>
<evidence type="ECO:0000256" key="3">
    <source>
        <dbReference type="ARBA" id="ARBA00011165"/>
    </source>
</evidence>
<sequence length="522" mass="58343">MQTLKKHVKRTLASLALAAMASGAAAQQNAEIIINADQPGPVINKNIYSQFVEHLGRGIYEGIWVGEKSKIPNTQGYRKDVLAALQDLQVPLMRWPGGCFADEYNWRDGIGPRNKRPVKVNTNWGGVEEDNAFGTHEFMALAEMLGSEVYINGNLGTGTPREMAEWLEYMTGEGKSTLAELRRKNGRDKPWKIDYFTIGNEAWGCGGHMTPEYYTNLYNHYATFLKAPSHNMPKLIASGGHTTDTSWAEHLTAHVNPIEKLAAVSFHYYTLPTEDWKVKGAALNFDEGQWISTFVSTWKMDEFIRNNKAVMDKNDPEKKIGFYVDEWGTWYDVEEGTNPGFLYQQNSLRDALVAAVNFNIFHDHADRVHMSNIAQMINVLQAMILTDKEKMLLTPTYHAFHLYKPFQDATYLPVNINHAAPYTFDGKSVPSLSVTSAKGKDGKTWLALVNTNPREAKTVDVSVKGTSVNKATGRVLTAERMDTHNTFDAPETIKPADYSANAQNGKLTLQLPAKSVVVVSLE</sequence>
<name>A0A928V330_9GAMM</name>
<keyword evidence="5" id="KW-0378">Hydrolase</keyword>
<organism evidence="10 11">
    <name type="scientific">Cellvibrio polysaccharolyticus</name>
    <dbReference type="NCBI Taxonomy" id="2082724"/>
    <lineage>
        <taxon>Bacteria</taxon>
        <taxon>Pseudomonadati</taxon>
        <taxon>Pseudomonadota</taxon>
        <taxon>Gammaproteobacteria</taxon>
        <taxon>Cellvibrionales</taxon>
        <taxon>Cellvibrionaceae</taxon>
        <taxon>Cellvibrio</taxon>
    </lineage>
</organism>
<evidence type="ECO:0000313" key="11">
    <source>
        <dbReference type="Proteomes" id="UP000652567"/>
    </source>
</evidence>
<proteinExistence type="inferred from homology"/>
<dbReference type="SUPFAM" id="SSF51011">
    <property type="entry name" value="Glycosyl hydrolase domain"/>
    <property type="match status" value="1"/>
</dbReference>
<protein>
    <recommendedName>
        <fullName evidence="4">non-reducing end alpha-L-arabinofuranosidase</fullName>
        <ecNumber evidence="4">3.2.1.55</ecNumber>
    </recommendedName>
</protein>
<dbReference type="GO" id="GO:0046373">
    <property type="term" value="P:L-arabinose metabolic process"/>
    <property type="evidence" value="ECO:0007669"/>
    <property type="project" value="InterPro"/>
</dbReference>
<dbReference type="Pfam" id="PF22848">
    <property type="entry name" value="ASD1_dom"/>
    <property type="match status" value="1"/>
</dbReference>
<evidence type="ECO:0000256" key="2">
    <source>
        <dbReference type="ARBA" id="ARBA00007186"/>
    </source>
</evidence>
<dbReference type="InterPro" id="IPR017853">
    <property type="entry name" value="GH"/>
</dbReference>
<dbReference type="Proteomes" id="UP000652567">
    <property type="component" value="Unassembled WGS sequence"/>
</dbReference>
<evidence type="ECO:0000256" key="6">
    <source>
        <dbReference type="ARBA" id="ARBA00023277"/>
    </source>
</evidence>
<evidence type="ECO:0000256" key="7">
    <source>
        <dbReference type="ARBA" id="ARBA00023295"/>
    </source>
</evidence>
<dbReference type="InterPro" id="IPR013780">
    <property type="entry name" value="Glyco_hydro_b"/>
</dbReference>
<keyword evidence="7" id="KW-0326">Glycosidase</keyword>
<dbReference type="SMART" id="SM00813">
    <property type="entry name" value="Alpha-L-AF_C"/>
    <property type="match status" value="1"/>
</dbReference>
<dbReference type="EC" id="3.2.1.55" evidence="4"/>
<evidence type="ECO:0000256" key="1">
    <source>
        <dbReference type="ARBA" id="ARBA00001462"/>
    </source>
</evidence>
<reference evidence="10" key="1">
    <citation type="submission" date="2018-07" db="EMBL/GenBank/DDBJ databases">
        <title>Genome assembly of strain Ka43.</title>
        <authorList>
            <person name="Kukolya J."/>
            <person name="Nagy I."/>
            <person name="Horvath B."/>
            <person name="Toth A."/>
        </authorList>
    </citation>
    <scope>NUCLEOTIDE SEQUENCE</scope>
    <source>
        <strain evidence="10">KB43</strain>
    </source>
</reference>
<keyword evidence="8" id="KW-0732">Signal</keyword>
<gene>
    <name evidence="10" type="ORF">C4F51_06880</name>
</gene>
<dbReference type="AlphaFoldDB" id="A0A928V330"/>
<feature type="signal peptide" evidence="8">
    <location>
        <begin position="1"/>
        <end position="26"/>
    </location>
</feature>
<evidence type="ECO:0000256" key="8">
    <source>
        <dbReference type="SAM" id="SignalP"/>
    </source>
</evidence>
<comment type="subunit">
    <text evidence="3">Homohexamer; trimer of dimers.</text>
</comment>
<dbReference type="SUPFAM" id="SSF51445">
    <property type="entry name" value="(Trans)glycosidases"/>
    <property type="match status" value="1"/>
</dbReference>
<accession>A0A928V330</accession>
<comment type="catalytic activity">
    <reaction evidence="1">
        <text>Hydrolysis of terminal non-reducing alpha-L-arabinofuranoside residues in alpha-L-arabinosides.</text>
        <dbReference type="EC" id="3.2.1.55"/>
    </reaction>
</comment>
<feature type="domain" description="Alpha-L-arabinofuranosidase C-terminal" evidence="9">
    <location>
        <begin position="325"/>
        <end position="515"/>
    </location>
</feature>
<evidence type="ECO:0000313" key="10">
    <source>
        <dbReference type="EMBL" id="MBE8716913.1"/>
    </source>
</evidence>
<dbReference type="EMBL" id="PRDL01000001">
    <property type="protein sequence ID" value="MBE8716913.1"/>
    <property type="molecule type" value="Genomic_DNA"/>
</dbReference>
<comment type="similarity">
    <text evidence="2">Belongs to the glycosyl hydrolase 51 family.</text>
</comment>
<dbReference type="PANTHER" id="PTHR43576:SF2">
    <property type="entry name" value="INTRACELLULAR EXO-ALPHA-L-ARABINOFURANOSIDASE 2"/>
    <property type="match status" value="1"/>
</dbReference>
<dbReference type="GO" id="GO:0046556">
    <property type="term" value="F:alpha-L-arabinofuranosidase activity"/>
    <property type="evidence" value="ECO:0007669"/>
    <property type="project" value="UniProtKB-EC"/>
</dbReference>
<dbReference type="InterPro" id="IPR010720">
    <property type="entry name" value="Alpha-L-AF_C"/>
</dbReference>
<dbReference type="RefSeq" id="WP_193908357.1">
    <property type="nucleotide sequence ID" value="NZ_PRDL01000001.1"/>
</dbReference>
<comment type="caution">
    <text evidence="10">The sequence shown here is derived from an EMBL/GenBank/DDBJ whole genome shotgun (WGS) entry which is preliminary data.</text>
</comment>
<evidence type="ECO:0000259" key="9">
    <source>
        <dbReference type="SMART" id="SM00813"/>
    </source>
</evidence>